<evidence type="ECO:0000313" key="1">
    <source>
        <dbReference type="EMBL" id="LAA73365.1"/>
    </source>
</evidence>
<accession>A0A2D4HN05</accession>
<organism evidence="1">
    <name type="scientific">Micrurus lemniscatus lemniscatus</name>
    <dbReference type="NCBI Taxonomy" id="129467"/>
    <lineage>
        <taxon>Eukaryota</taxon>
        <taxon>Metazoa</taxon>
        <taxon>Chordata</taxon>
        <taxon>Craniata</taxon>
        <taxon>Vertebrata</taxon>
        <taxon>Euteleostomi</taxon>
        <taxon>Lepidosauria</taxon>
        <taxon>Squamata</taxon>
        <taxon>Bifurcata</taxon>
        <taxon>Unidentata</taxon>
        <taxon>Episquamata</taxon>
        <taxon>Toxicofera</taxon>
        <taxon>Serpentes</taxon>
        <taxon>Colubroidea</taxon>
        <taxon>Elapidae</taxon>
        <taxon>Elapinae</taxon>
        <taxon>Micrurus</taxon>
    </lineage>
</organism>
<reference evidence="1" key="2">
    <citation type="submission" date="2017-11" db="EMBL/GenBank/DDBJ databases">
        <title>Coralsnake Venomics: Analyses of Venom Gland Transcriptomes and Proteomes of Six Brazilian Taxa.</title>
        <authorList>
            <person name="Aird S.D."/>
            <person name="Jorge da Silva N."/>
            <person name="Qiu L."/>
            <person name="Villar-Briones A."/>
            <person name="Aparecida-Saddi V."/>
            <person name="Campos-Telles M.P."/>
            <person name="Grau M."/>
            <person name="Mikheyev A.S."/>
        </authorList>
    </citation>
    <scope>NUCLEOTIDE SEQUENCE</scope>
    <source>
        <tissue evidence="1">Venom_gland</tissue>
    </source>
</reference>
<protein>
    <submittedName>
        <fullName evidence="1">Uncharacterized protein</fullName>
    </submittedName>
</protein>
<dbReference type="EMBL" id="IACK01033834">
    <property type="protein sequence ID" value="LAA73365.1"/>
    <property type="molecule type" value="Transcribed_RNA"/>
</dbReference>
<name>A0A2D4HN05_MICLE</name>
<dbReference type="AlphaFoldDB" id="A0A2D4HN05"/>
<reference evidence="1" key="1">
    <citation type="submission" date="2017-07" db="EMBL/GenBank/DDBJ databases">
        <authorList>
            <person name="Mikheyev A."/>
            <person name="Grau M."/>
        </authorList>
    </citation>
    <scope>NUCLEOTIDE SEQUENCE</scope>
    <source>
        <tissue evidence="1">Venom_gland</tissue>
    </source>
</reference>
<proteinExistence type="predicted"/>
<sequence length="114" mass="13121">MSSAGFDFSFTCSETFFFFLASCQFQGRFWKVSDQLPCCKQRRRMRLLTTILSIGIQSIPPICRNLFLHGNIHLNESPCNHQNSISKIVEMGIHFSKNSLCLISETEFQHVLEV</sequence>